<keyword evidence="2" id="KW-0175">Coiled coil</keyword>
<proteinExistence type="inferred from homology"/>
<dbReference type="Gene3D" id="3.40.50.300">
    <property type="entry name" value="P-loop containing nucleotide triphosphate hydrolases"/>
    <property type="match status" value="1"/>
</dbReference>
<dbReference type="PANTHER" id="PTHR23408">
    <property type="entry name" value="METHYLMALONYL-COA MUTASE"/>
    <property type="match status" value="1"/>
</dbReference>
<accession>A0AAD5TYT8</accession>
<dbReference type="Proteomes" id="UP001211065">
    <property type="component" value="Unassembled WGS sequence"/>
</dbReference>
<organism evidence="3 4">
    <name type="scientific">Clydaea vesicula</name>
    <dbReference type="NCBI Taxonomy" id="447962"/>
    <lineage>
        <taxon>Eukaryota</taxon>
        <taxon>Fungi</taxon>
        <taxon>Fungi incertae sedis</taxon>
        <taxon>Chytridiomycota</taxon>
        <taxon>Chytridiomycota incertae sedis</taxon>
        <taxon>Chytridiomycetes</taxon>
        <taxon>Lobulomycetales</taxon>
        <taxon>Lobulomycetaceae</taxon>
        <taxon>Clydaea</taxon>
    </lineage>
</organism>
<dbReference type="SUPFAM" id="SSF52540">
    <property type="entry name" value="P-loop containing nucleoside triphosphate hydrolases"/>
    <property type="match status" value="1"/>
</dbReference>
<sequence length="995" mass="115287">MDASQAVIDKLRVALSLVETLKNENDAYKDNFEHLKANYDSINESYKALSEEYEISQREKVASEQQHVEQQQKLKNLLELKSQEFELVKSKVKTTKDLEIMKLKILEEFERGSKKTKSLLESEAEKFRSQFFKLKKECDFLKADRERYKNDVENHILDLKTSHQEELNILESKLISLKTSLDDIQDIEKLRSLQRENSDYDAKVVSLIQELEELRAEKETLKVNFEQQERLNQRRILDETANSKQIAADRDSLKSKANILEQEVKDWQIRNDRIVEENNHTLKEFQQLKLKLDEYSHKFNVETSDLKLQFLKEKGDFNNIINDLKKKLNEQKSAFKSATEQNADLKQRLANTEKEYVEKLRICREEEWQKQSRLECEKADLERSLSSQNQLCQEQLNQKEKIKSESNVEIQNLKKIIKKLESEFQFENEKIKEIKEKKESYEVELEFLKKNFFEVEKINANIKNELEIKSKNEGNLKEKITMLEATTKNLKEELSLAGVNFEQEFKSLEHNFERQIQVLVAERNNLFQTLENNKNEIETIVQGNIELADSLEKQQVVFKQKLNSLKIKAKDYKSETLKLRESLKNESLKSTENFNLRKKREMEFLTLLKSENLVSVVVAGVFAAVGGGIFMLGHFATSDPTIVLSKKKENPYPYVHLEQSKNIKLYAVNQKFEGKAREHFMDVESTRQDHKEEAQELLSMLIQENKKKKFSQQIKAPRFKSTFRIGLSGAPGVGKSSFIESFGVFLLSKDPSSSRTGGSILGDKTRMPELTVHPRAYVRPSPSRGTLGGVARNTNEAVILCEAAGYDIILIETVGVGQSETMVADMVDMFVLLVAPGAGDELQGLKKGIVELSDLILVNKADGLLEVPARMAQIEYTSALKFVTPTFPLWKPTVLSVSSQEKKGFDKIWEKMKKMHTILETSNELESKRGRQRKKWMWQRISDELLWRLRNDKNVKDTIDCLEDKTYKGDITPGRAGDIILDKFIFDQHNKEKKI</sequence>
<keyword evidence="4" id="KW-1185">Reference proteome</keyword>
<dbReference type="InterPro" id="IPR027417">
    <property type="entry name" value="P-loop_NTPase"/>
</dbReference>
<feature type="coiled-coil region" evidence="2">
    <location>
        <begin position="321"/>
        <end position="493"/>
    </location>
</feature>
<evidence type="ECO:0000256" key="1">
    <source>
        <dbReference type="ARBA" id="ARBA00009625"/>
    </source>
</evidence>
<evidence type="ECO:0000313" key="3">
    <source>
        <dbReference type="EMBL" id="KAJ3213504.1"/>
    </source>
</evidence>
<dbReference type="AlphaFoldDB" id="A0AAD5TYT8"/>
<evidence type="ECO:0000313" key="4">
    <source>
        <dbReference type="Proteomes" id="UP001211065"/>
    </source>
</evidence>
<dbReference type="EMBL" id="JADGJW010000703">
    <property type="protein sequence ID" value="KAJ3213504.1"/>
    <property type="molecule type" value="Genomic_DNA"/>
</dbReference>
<protein>
    <submittedName>
        <fullName evidence="3">Uncharacterized protein</fullName>
    </submittedName>
</protein>
<dbReference type="NCBIfam" id="TIGR00750">
    <property type="entry name" value="lao"/>
    <property type="match status" value="1"/>
</dbReference>
<dbReference type="GO" id="GO:0005525">
    <property type="term" value="F:GTP binding"/>
    <property type="evidence" value="ECO:0007669"/>
    <property type="project" value="InterPro"/>
</dbReference>
<gene>
    <name evidence="3" type="ORF">HK099_007361</name>
</gene>
<dbReference type="Pfam" id="PF03308">
    <property type="entry name" value="MeaB"/>
    <property type="match status" value="1"/>
</dbReference>
<dbReference type="InterPro" id="IPR005129">
    <property type="entry name" value="GTPase_ArgK"/>
</dbReference>
<dbReference type="GO" id="GO:0003924">
    <property type="term" value="F:GTPase activity"/>
    <property type="evidence" value="ECO:0007669"/>
    <property type="project" value="InterPro"/>
</dbReference>
<name>A0AAD5TYT8_9FUNG</name>
<dbReference type="Gene3D" id="1.10.287.130">
    <property type="match status" value="1"/>
</dbReference>
<feature type="coiled-coil region" evidence="2">
    <location>
        <begin position="190"/>
        <end position="277"/>
    </location>
</feature>
<comment type="similarity">
    <text evidence="1">Belongs to the SIMIBI class G3E GTPase family. ArgK/MeaB subfamily.</text>
</comment>
<evidence type="ECO:0000256" key="2">
    <source>
        <dbReference type="SAM" id="Coils"/>
    </source>
</evidence>
<dbReference type="PANTHER" id="PTHR23408:SF3">
    <property type="entry name" value="METHYLMALONIC ACIDURIA TYPE A PROTEIN, MITOCHONDRIAL"/>
    <property type="match status" value="1"/>
</dbReference>
<comment type="caution">
    <text evidence="3">The sequence shown here is derived from an EMBL/GenBank/DDBJ whole genome shotgun (WGS) entry which is preliminary data.</text>
</comment>
<dbReference type="NCBIfam" id="NF006958">
    <property type="entry name" value="PRK09435.1"/>
    <property type="match status" value="1"/>
</dbReference>
<dbReference type="CDD" id="cd03114">
    <property type="entry name" value="MMAA-like"/>
    <property type="match status" value="1"/>
</dbReference>
<reference evidence="3" key="1">
    <citation type="submission" date="2020-05" db="EMBL/GenBank/DDBJ databases">
        <title>Phylogenomic resolution of chytrid fungi.</title>
        <authorList>
            <person name="Stajich J.E."/>
            <person name="Amses K."/>
            <person name="Simmons R."/>
            <person name="Seto K."/>
            <person name="Myers J."/>
            <person name="Bonds A."/>
            <person name="Quandt C.A."/>
            <person name="Barry K."/>
            <person name="Liu P."/>
            <person name="Grigoriev I."/>
            <person name="Longcore J.E."/>
            <person name="James T.Y."/>
        </authorList>
    </citation>
    <scope>NUCLEOTIDE SEQUENCE</scope>
    <source>
        <strain evidence="3">JEL0476</strain>
    </source>
</reference>
<dbReference type="GO" id="GO:0005737">
    <property type="term" value="C:cytoplasm"/>
    <property type="evidence" value="ECO:0007669"/>
    <property type="project" value="TreeGrafter"/>
</dbReference>
<feature type="coiled-coil region" evidence="2">
    <location>
        <begin position="11"/>
        <end position="66"/>
    </location>
</feature>